<protein>
    <submittedName>
        <fullName evidence="1">Uncharacterized protein</fullName>
    </submittedName>
</protein>
<dbReference type="AlphaFoldDB" id="A0A1I7EJD8"/>
<evidence type="ECO:0000313" key="2">
    <source>
        <dbReference type="Proteomes" id="UP000198844"/>
    </source>
</evidence>
<accession>A0A1I7EJD8</accession>
<sequence length="105" mass="12061">MHLSVKRRAPPEGCGGTLAFMARRDAVPSHVEDLLEDIQADLDANDIEAVRNRREDIEALREWLTLDEFDRRGVNRRLKQYATHDESWMWQLPGAGDESENTGSR</sequence>
<dbReference type="EMBL" id="FPBH01000024">
    <property type="protein sequence ID" value="SFU24026.1"/>
    <property type="molecule type" value="Genomic_DNA"/>
</dbReference>
<reference evidence="1 2" key="1">
    <citation type="submission" date="2016-10" db="EMBL/GenBank/DDBJ databases">
        <authorList>
            <person name="de Groot N.N."/>
        </authorList>
    </citation>
    <scope>NUCLEOTIDE SEQUENCE [LARGE SCALE GENOMIC DNA]</scope>
    <source>
        <strain evidence="1 2">LMG 27731</strain>
    </source>
</reference>
<organism evidence="1 2">
    <name type="scientific">Paraburkholderia aspalathi</name>
    <dbReference type="NCBI Taxonomy" id="1324617"/>
    <lineage>
        <taxon>Bacteria</taxon>
        <taxon>Pseudomonadati</taxon>
        <taxon>Pseudomonadota</taxon>
        <taxon>Betaproteobacteria</taxon>
        <taxon>Burkholderiales</taxon>
        <taxon>Burkholderiaceae</taxon>
        <taxon>Paraburkholderia</taxon>
    </lineage>
</organism>
<proteinExistence type="predicted"/>
<gene>
    <name evidence="1" type="ORF">SAMN05192563_102496</name>
</gene>
<dbReference type="Proteomes" id="UP000198844">
    <property type="component" value="Unassembled WGS sequence"/>
</dbReference>
<name>A0A1I7EJD8_9BURK</name>
<evidence type="ECO:0000313" key="1">
    <source>
        <dbReference type="EMBL" id="SFU24026.1"/>
    </source>
</evidence>